<dbReference type="RefSeq" id="WP_099068875.1">
    <property type="nucleotide sequence ID" value="NZ_LAHD01000016.1"/>
</dbReference>
<protein>
    <submittedName>
        <fullName evidence="1">Uncharacterized protein</fullName>
    </submittedName>
</protein>
<dbReference type="Proteomes" id="UP000222310">
    <property type="component" value="Unassembled WGS sequence"/>
</dbReference>
<reference evidence="1 2" key="1">
    <citation type="submission" date="2015-02" db="EMBL/GenBank/DDBJ databases">
        <title>Nostoc linckia genome annotation.</title>
        <authorList>
            <person name="Zhou Z."/>
        </authorList>
    </citation>
    <scope>NUCLEOTIDE SEQUENCE [LARGE SCALE GENOMIC DNA]</scope>
    <source>
        <strain evidence="2">z8</strain>
    </source>
</reference>
<comment type="caution">
    <text evidence="1">The sequence shown here is derived from an EMBL/GenBank/DDBJ whole genome shotgun (WGS) entry which is preliminary data.</text>
</comment>
<dbReference type="GeneID" id="57095985"/>
<evidence type="ECO:0000313" key="1">
    <source>
        <dbReference type="EMBL" id="PHK05353.1"/>
    </source>
</evidence>
<accession>A0A9Q5ZEN7</accession>
<evidence type="ECO:0000313" key="2">
    <source>
        <dbReference type="Proteomes" id="UP000222310"/>
    </source>
</evidence>
<dbReference type="EMBL" id="LAHD01000016">
    <property type="protein sequence ID" value="PHK05353.1"/>
    <property type="molecule type" value="Genomic_DNA"/>
</dbReference>
<proteinExistence type="predicted"/>
<name>A0A9Q5ZEN7_NOSLI</name>
<organism evidence="1 2">
    <name type="scientific">Nostoc linckia z8</name>
    <dbReference type="NCBI Taxonomy" id="1628746"/>
    <lineage>
        <taxon>Bacteria</taxon>
        <taxon>Bacillati</taxon>
        <taxon>Cyanobacteriota</taxon>
        <taxon>Cyanophyceae</taxon>
        <taxon>Nostocales</taxon>
        <taxon>Nostocaceae</taxon>
        <taxon>Nostoc</taxon>
    </lineage>
</organism>
<dbReference type="AlphaFoldDB" id="A0A9Q5ZEN7"/>
<sequence length="94" mass="10253">MKAKELAEILLQHPELEVVVTGYEANLNPVKTVIKTKIKKDPGHGSYYGEYDHLGTRAFSENSQEPTTALYIGYSEGVGDGIDTVAGEVLIKQS</sequence>
<gene>
    <name evidence="1" type="ORF">VF08_08230</name>
</gene>